<dbReference type="STRING" id="1121316.SAMN02745207_01857"/>
<comment type="function">
    <text evidence="6">HflC and HflK could encode or regulate a protease.</text>
</comment>
<dbReference type="InterPro" id="IPR050710">
    <property type="entry name" value="Band7/mec-2_domain"/>
</dbReference>
<evidence type="ECO:0000256" key="3">
    <source>
        <dbReference type="ARBA" id="ARBA00022692"/>
    </source>
</evidence>
<gene>
    <name evidence="8" type="ORF">SAMN02745207_01857</name>
</gene>
<comment type="subcellular location">
    <subcellularLocation>
        <location evidence="1 6">Membrane</location>
    </subcellularLocation>
</comment>
<accession>A0A1M5UP16</accession>
<name>A0A1M5UP16_9CLOT</name>
<dbReference type="Proteomes" id="UP000184447">
    <property type="component" value="Unassembled WGS sequence"/>
</dbReference>
<dbReference type="GO" id="GO:0016020">
    <property type="term" value="C:membrane"/>
    <property type="evidence" value="ECO:0007669"/>
    <property type="project" value="UniProtKB-SubCell"/>
</dbReference>
<organism evidence="8 9">
    <name type="scientific">Clostridium grantii DSM 8605</name>
    <dbReference type="NCBI Taxonomy" id="1121316"/>
    <lineage>
        <taxon>Bacteria</taxon>
        <taxon>Bacillati</taxon>
        <taxon>Bacillota</taxon>
        <taxon>Clostridia</taxon>
        <taxon>Eubacteriales</taxon>
        <taxon>Clostridiaceae</taxon>
        <taxon>Clostridium</taxon>
    </lineage>
</organism>
<keyword evidence="8" id="KW-0378">Hydrolase</keyword>
<dbReference type="Pfam" id="PF01145">
    <property type="entry name" value="Band_7"/>
    <property type="match status" value="1"/>
</dbReference>
<dbReference type="SMART" id="SM00244">
    <property type="entry name" value="PHB"/>
    <property type="match status" value="1"/>
</dbReference>
<dbReference type="EMBL" id="FQXM01000008">
    <property type="protein sequence ID" value="SHH64727.1"/>
    <property type="molecule type" value="Genomic_DNA"/>
</dbReference>
<evidence type="ECO:0000313" key="8">
    <source>
        <dbReference type="EMBL" id="SHH64727.1"/>
    </source>
</evidence>
<dbReference type="CDD" id="cd03404">
    <property type="entry name" value="SPFH_HflK"/>
    <property type="match status" value="1"/>
</dbReference>
<keyword evidence="9" id="KW-1185">Reference proteome</keyword>
<reference evidence="8 9" key="1">
    <citation type="submission" date="2016-11" db="EMBL/GenBank/DDBJ databases">
        <authorList>
            <person name="Jaros S."/>
            <person name="Januszkiewicz K."/>
            <person name="Wedrychowicz H."/>
        </authorList>
    </citation>
    <scope>NUCLEOTIDE SEQUENCE [LARGE SCALE GENOMIC DNA]</scope>
    <source>
        <strain evidence="8 9">DSM 8605</strain>
    </source>
</reference>
<dbReference type="AlphaFoldDB" id="A0A1M5UP16"/>
<dbReference type="InterPro" id="IPR001107">
    <property type="entry name" value="Band_7"/>
</dbReference>
<sequence length="316" mass="35268">MVNKVLKTMASSFIALILIVLALSGIYTVKTGEEAVILRFGEYVDTINEAGLKWHIPIIDTVLKANLNESKRLEFGFYTTNPGNSKNQATYSSNENESLMLTGDENLVNVETIIQYKIKSAKEYYFNVDDQIQTLSIITQSTIRRVVASHLLDEVLTDNKFGIQQEIKDDLQETCDKYGLGIAITAIQLQDVNPPLEVDAAFKDVASAREDKTSYINEANSYKNEVIPTARGNAAEMINMALGYKEQRIEEAKGDVANFTQVLQKYNDGKSVTRTRMYLETLEEILPGVEKYIVDEKGNTVNILPLGESSVIPTTD</sequence>
<evidence type="ECO:0000256" key="2">
    <source>
        <dbReference type="ARBA" id="ARBA00006971"/>
    </source>
</evidence>
<evidence type="ECO:0000259" key="7">
    <source>
        <dbReference type="SMART" id="SM00244"/>
    </source>
</evidence>
<keyword evidence="5" id="KW-0472">Membrane</keyword>
<dbReference type="InterPro" id="IPR036013">
    <property type="entry name" value="Band_7/SPFH_dom_sf"/>
</dbReference>
<evidence type="ECO:0000256" key="5">
    <source>
        <dbReference type="ARBA" id="ARBA00023136"/>
    </source>
</evidence>
<evidence type="ECO:0000256" key="1">
    <source>
        <dbReference type="ARBA" id="ARBA00004370"/>
    </source>
</evidence>
<dbReference type="RefSeq" id="WP_073338150.1">
    <property type="nucleotide sequence ID" value="NZ_FQXM01000008.1"/>
</dbReference>
<dbReference type="GO" id="GO:0006508">
    <property type="term" value="P:proteolysis"/>
    <property type="evidence" value="ECO:0007669"/>
    <property type="project" value="UniProtKB-KW"/>
</dbReference>
<feature type="domain" description="Band 7" evidence="7">
    <location>
        <begin position="24"/>
        <end position="206"/>
    </location>
</feature>
<dbReference type="GO" id="GO:0008233">
    <property type="term" value="F:peptidase activity"/>
    <property type="evidence" value="ECO:0007669"/>
    <property type="project" value="UniProtKB-KW"/>
</dbReference>
<dbReference type="PANTHER" id="PTHR43327">
    <property type="entry name" value="STOMATIN-LIKE PROTEIN 2, MITOCHONDRIAL"/>
    <property type="match status" value="1"/>
</dbReference>
<evidence type="ECO:0000313" key="9">
    <source>
        <dbReference type="Proteomes" id="UP000184447"/>
    </source>
</evidence>
<dbReference type="SUPFAM" id="SSF117892">
    <property type="entry name" value="Band 7/SPFH domain"/>
    <property type="match status" value="1"/>
</dbReference>
<evidence type="ECO:0000256" key="4">
    <source>
        <dbReference type="ARBA" id="ARBA00022989"/>
    </source>
</evidence>
<keyword evidence="3" id="KW-0812">Transmembrane</keyword>
<dbReference type="InterPro" id="IPR010201">
    <property type="entry name" value="HflK"/>
</dbReference>
<comment type="similarity">
    <text evidence="2 6">Belongs to the band 7/mec-2 family. HflK subfamily.</text>
</comment>
<dbReference type="OrthoDB" id="9779595at2"/>
<keyword evidence="4" id="KW-1133">Transmembrane helix</keyword>
<evidence type="ECO:0000256" key="6">
    <source>
        <dbReference type="RuleBase" id="RU364113"/>
    </source>
</evidence>
<dbReference type="NCBIfam" id="TIGR01933">
    <property type="entry name" value="hflK"/>
    <property type="match status" value="1"/>
</dbReference>
<keyword evidence="8" id="KW-0645">Protease</keyword>
<protein>
    <recommendedName>
        <fullName evidence="6">Protein HflK</fullName>
    </recommendedName>
</protein>
<dbReference type="Gene3D" id="3.30.479.30">
    <property type="entry name" value="Band 7 domain"/>
    <property type="match status" value="1"/>
</dbReference>
<dbReference type="PANTHER" id="PTHR43327:SF2">
    <property type="entry name" value="MODULATOR OF FTSH PROTEASE HFLK"/>
    <property type="match status" value="1"/>
</dbReference>
<proteinExistence type="inferred from homology"/>
<comment type="subunit">
    <text evidence="6">HflC and HflK may interact to form a multimeric complex.</text>
</comment>